<evidence type="ECO:0000313" key="14">
    <source>
        <dbReference type="EMBL" id="KAK3933321.1"/>
    </source>
</evidence>
<dbReference type="Pfam" id="PF25059">
    <property type="entry name" value="FN3_DSCAM-DSCAML_C"/>
    <property type="match status" value="1"/>
</dbReference>
<dbReference type="Proteomes" id="UP001219518">
    <property type="component" value="Unassembled WGS sequence"/>
</dbReference>
<evidence type="ECO:0000256" key="2">
    <source>
        <dbReference type="ARBA" id="ARBA00022692"/>
    </source>
</evidence>
<dbReference type="SMART" id="SM00409">
    <property type="entry name" value="IG"/>
    <property type="match status" value="7"/>
</dbReference>
<dbReference type="Gene3D" id="2.60.40.10">
    <property type="entry name" value="Immunoglobulins"/>
    <property type="match status" value="13"/>
</dbReference>
<feature type="compositionally biased region" description="Polar residues" evidence="10">
    <location>
        <begin position="1481"/>
        <end position="1490"/>
    </location>
</feature>
<dbReference type="PROSITE" id="PS50853">
    <property type="entry name" value="FN3"/>
    <property type="match status" value="6"/>
</dbReference>
<keyword evidence="7 11" id="KW-0472">Membrane</keyword>
<feature type="domain" description="Ig-like" evidence="12">
    <location>
        <begin position="90"/>
        <end position="183"/>
    </location>
</feature>
<comment type="caution">
    <text evidence="14">The sequence shown here is derived from an EMBL/GenBank/DDBJ whole genome shotgun (WGS) entry which is preliminary data.</text>
</comment>
<feature type="compositionally biased region" description="Basic residues" evidence="10">
    <location>
        <begin position="1443"/>
        <end position="1465"/>
    </location>
</feature>
<evidence type="ECO:0000256" key="6">
    <source>
        <dbReference type="ARBA" id="ARBA00022989"/>
    </source>
</evidence>
<dbReference type="CDD" id="cd20956">
    <property type="entry name" value="IgI_4_Dscam"/>
    <property type="match status" value="1"/>
</dbReference>
<dbReference type="InterPro" id="IPR003598">
    <property type="entry name" value="Ig_sub2"/>
</dbReference>
<dbReference type="GO" id="GO:0007156">
    <property type="term" value="P:homophilic cell adhesion via plasma membrane adhesion molecules"/>
    <property type="evidence" value="ECO:0007669"/>
    <property type="project" value="TreeGrafter"/>
</dbReference>
<feature type="domain" description="Ig-like" evidence="12">
    <location>
        <begin position="279"/>
        <end position="364"/>
    </location>
</feature>
<keyword evidence="3" id="KW-0732">Signal</keyword>
<keyword evidence="8" id="KW-1015">Disulfide bond</keyword>
<accession>A0AAE1LUQ6</accession>
<dbReference type="GO" id="GO:0005886">
    <property type="term" value="C:plasma membrane"/>
    <property type="evidence" value="ECO:0007669"/>
    <property type="project" value="TreeGrafter"/>
</dbReference>
<feature type="compositionally biased region" description="Low complexity" evidence="10">
    <location>
        <begin position="1576"/>
        <end position="1585"/>
    </location>
</feature>
<keyword evidence="9" id="KW-0393">Immunoglobulin domain</keyword>
<evidence type="ECO:0000256" key="8">
    <source>
        <dbReference type="ARBA" id="ARBA00023157"/>
    </source>
</evidence>
<dbReference type="SUPFAM" id="SSF49265">
    <property type="entry name" value="Fibronectin type III"/>
    <property type="match status" value="4"/>
</dbReference>
<dbReference type="PANTHER" id="PTHR10075:SF100">
    <property type="entry name" value="FASCICLIN-2"/>
    <property type="match status" value="1"/>
</dbReference>
<dbReference type="CDD" id="cd00096">
    <property type="entry name" value="Ig"/>
    <property type="match status" value="1"/>
</dbReference>
<dbReference type="PANTHER" id="PTHR10075">
    <property type="entry name" value="BASIGIN RELATED"/>
    <property type="match status" value="1"/>
</dbReference>
<dbReference type="GO" id="GO:0098632">
    <property type="term" value="F:cell-cell adhesion mediator activity"/>
    <property type="evidence" value="ECO:0007669"/>
    <property type="project" value="TreeGrafter"/>
</dbReference>
<dbReference type="GO" id="GO:0030424">
    <property type="term" value="C:axon"/>
    <property type="evidence" value="ECO:0007669"/>
    <property type="project" value="TreeGrafter"/>
</dbReference>
<dbReference type="SMART" id="SM00060">
    <property type="entry name" value="FN3"/>
    <property type="match status" value="6"/>
</dbReference>
<evidence type="ECO:0000256" key="1">
    <source>
        <dbReference type="ARBA" id="ARBA00004167"/>
    </source>
</evidence>
<evidence type="ECO:0000256" key="9">
    <source>
        <dbReference type="ARBA" id="ARBA00023319"/>
    </source>
</evidence>
<dbReference type="EMBL" id="JAHWGI010001444">
    <property type="protein sequence ID" value="KAK3933321.1"/>
    <property type="molecule type" value="Genomic_DNA"/>
</dbReference>
<evidence type="ECO:0000313" key="15">
    <source>
        <dbReference type="Proteomes" id="UP001219518"/>
    </source>
</evidence>
<keyword evidence="6 11" id="KW-1133">Transmembrane helix</keyword>
<keyword evidence="15" id="KW-1185">Reference proteome</keyword>
<feature type="domain" description="Fibronectin type-III" evidence="13">
    <location>
        <begin position="639"/>
        <end position="722"/>
    </location>
</feature>
<dbReference type="InterPro" id="IPR013783">
    <property type="entry name" value="Ig-like_fold"/>
</dbReference>
<feature type="region of interest" description="Disordered" evidence="10">
    <location>
        <begin position="410"/>
        <end position="438"/>
    </location>
</feature>
<feature type="domain" description="Fibronectin type-III" evidence="13">
    <location>
        <begin position="1282"/>
        <end position="1376"/>
    </location>
</feature>
<feature type="compositionally biased region" description="Low complexity" evidence="10">
    <location>
        <begin position="423"/>
        <end position="436"/>
    </location>
</feature>
<dbReference type="SMART" id="SM00408">
    <property type="entry name" value="IGc2"/>
    <property type="match status" value="7"/>
</dbReference>
<dbReference type="PROSITE" id="PS50835">
    <property type="entry name" value="IG_LIKE"/>
    <property type="match status" value="7"/>
</dbReference>
<evidence type="ECO:0000259" key="12">
    <source>
        <dbReference type="PROSITE" id="PS50835"/>
    </source>
</evidence>
<feature type="domain" description="Fibronectin type-III" evidence="13">
    <location>
        <begin position="973"/>
        <end position="1075"/>
    </location>
</feature>
<evidence type="ECO:0000256" key="7">
    <source>
        <dbReference type="ARBA" id="ARBA00023136"/>
    </source>
</evidence>
<dbReference type="Pfam" id="PF07679">
    <property type="entry name" value="I-set"/>
    <property type="match status" value="4"/>
</dbReference>
<dbReference type="GO" id="GO:0070593">
    <property type="term" value="P:dendrite self-avoidance"/>
    <property type="evidence" value="ECO:0007669"/>
    <property type="project" value="TreeGrafter"/>
</dbReference>
<proteinExistence type="predicted"/>
<dbReference type="FunFam" id="2.60.40.10:FF:000093">
    <property type="entry name" value="Down syndrome cell adhesion molecule, isoform B"/>
    <property type="match status" value="1"/>
</dbReference>
<dbReference type="Pfam" id="PF13927">
    <property type="entry name" value="Ig_3"/>
    <property type="match status" value="3"/>
</dbReference>
<feature type="transmembrane region" description="Helical" evidence="11">
    <location>
        <begin position="1400"/>
        <end position="1424"/>
    </location>
</feature>
<feature type="domain" description="Ig-like" evidence="12">
    <location>
        <begin position="373"/>
        <end position="489"/>
    </location>
</feature>
<dbReference type="CDD" id="cd20958">
    <property type="entry name" value="IgI_5_Dscam"/>
    <property type="match status" value="1"/>
</dbReference>
<feature type="domain" description="Ig-like" evidence="12">
    <location>
        <begin position="1077"/>
        <end position="1181"/>
    </location>
</feature>
<evidence type="ECO:0000259" key="13">
    <source>
        <dbReference type="PROSITE" id="PS50853"/>
    </source>
</evidence>
<feature type="domain" description="Fibronectin type-III" evidence="13">
    <location>
        <begin position="866"/>
        <end position="969"/>
    </location>
</feature>
<evidence type="ECO:0000256" key="5">
    <source>
        <dbReference type="ARBA" id="ARBA00022889"/>
    </source>
</evidence>
<dbReference type="FunFam" id="2.60.40.10:FF:000017">
    <property type="entry name" value="Down syndrome cell adhesion molecule b"/>
    <property type="match status" value="1"/>
</dbReference>
<feature type="domain" description="Ig-like" evidence="12">
    <location>
        <begin position="187"/>
        <end position="274"/>
    </location>
</feature>
<feature type="region of interest" description="Disordered" evidence="10">
    <location>
        <begin position="528"/>
        <end position="559"/>
    </location>
</feature>
<dbReference type="SUPFAM" id="SSF48726">
    <property type="entry name" value="Immunoglobulin"/>
    <property type="match status" value="7"/>
</dbReference>
<feature type="domain" description="Ig-like" evidence="12">
    <location>
        <begin position="1"/>
        <end position="84"/>
    </location>
</feature>
<dbReference type="FunFam" id="2.60.40.10:FF:000333">
    <property type="entry name" value="Down syndrome cell adhesion molecule"/>
    <property type="match status" value="1"/>
</dbReference>
<dbReference type="Pfam" id="PF00041">
    <property type="entry name" value="fn3"/>
    <property type="match status" value="5"/>
</dbReference>
<gene>
    <name evidence="14" type="ORF">KUF71_017909</name>
</gene>
<feature type="compositionally biased region" description="Basic and acidic residues" evidence="10">
    <location>
        <begin position="1692"/>
        <end position="1701"/>
    </location>
</feature>
<feature type="region of interest" description="Disordered" evidence="10">
    <location>
        <begin position="1440"/>
        <end position="1490"/>
    </location>
</feature>
<feature type="region of interest" description="Disordered" evidence="10">
    <location>
        <begin position="1554"/>
        <end position="1799"/>
    </location>
</feature>
<keyword evidence="5" id="KW-0130">Cell adhesion</keyword>
<dbReference type="GO" id="GO:0007411">
    <property type="term" value="P:axon guidance"/>
    <property type="evidence" value="ECO:0007669"/>
    <property type="project" value="TreeGrafter"/>
</dbReference>
<dbReference type="CDD" id="cd00063">
    <property type="entry name" value="FN3"/>
    <property type="match status" value="6"/>
</dbReference>
<dbReference type="InterPro" id="IPR003599">
    <property type="entry name" value="Ig_sub"/>
</dbReference>
<keyword evidence="2 11" id="KW-0812">Transmembrane</keyword>
<organism evidence="14 15">
    <name type="scientific">Frankliniella fusca</name>
    <dbReference type="NCBI Taxonomy" id="407009"/>
    <lineage>
        <taxon>Eukaryota</taxon>
        <taxon>Metazoa</taxon>
        <taxon>Ecdysozoa</taxon>
        <taxon>Arthropoda</taxon>
        <taxon>Hexapoda</taxon>
        <taxon>Insecta</taxon>
        <taxon>Pterygota</taxon>
        <taxon>Neoptera</taxon>
        <taxon>Paraneoptera</taxon>
        <taxon>Thysanoptera</taxon>
        <taxon>Terebrantia</taxon>
        <taxon>Thripoidea</taxon>
        <taxon>Thripidae</taxon>
        <taxon>Frankliniella</taxon>
    </lineage>
</organism>
<dbReference type="InterPro" id="IPR013098">
    <property type="entry name" value="Ig_I-set"/>
</dbReference>
<dbReference type="InterPro" id="IPR056754">
    <property type="entry name" value="DSCAM/DSCAML_C"/>
</dbReference>
<sequence>AQVLDAGRTATFNCSVRGGLSARPASIGFLKDGEPVAQGGRLSLLPTQSGMDLVVRRVVPADRGMYQCVVTSGEETAQAAAELALGAIAPELLDGFREQTLQPGPPLSLACAVSGQPPPRVTWLLDGAEIPPQSSYQLGSFVTPRGDVIAHLNVSSVRVQHGGLYTCLARNILGAVHHAAPINVYGPPTARPTLNLTAVADTDVFLRCPVAGFPVTSVTWQRAGSRLPDSMRQRLFPNGTLVLRGVQGAQDRGLYACTVTNQQGQLAASALHLNVMKPPVIVPFSFHSGLEDGNRLQVSCSIMSGDLPISIEWRKDGRPLPADPSVSEQQHQFASNLLFSDLGARHSGSYTCVASNAAASANFTAPLVVRVRPRWLVEPQDVEVLHQEAAAVHCRASGFPEPTVTWLKAPQQAGPSGPGQGGPPAAALAPLPDDQGSTAEYAPLGDPLLTVAENGSVLVTAAQPSHAGRYMCQARNGIGPGISKVVHLRVKVPAHFHTRSVNVSGAAGQSVVLECSASGDQPLSIVWTTPDGEEPPPSRVLETPTSASSSRHGGGGGLTSQLHLTAERRLAGAYRCTASNKHGSDTTTVFLAVQEAPSAPVGVEVLDAGSRWLLLGWLPDRVGVTHHVIQFRRELPLPPPSPIAEVSSNALDAVVVPGAAAQPWYNVTVTGSEAVGSGSGASRTAKLTGLEPAVVYAVRLLAANEVGVGPPSQIVTAQTLQEAPTLPPADVTVEALSPGSLTVRWKSAYGSGGSSTLLGHQVRYRAVSLAGQPSLSALLLPGPGPASLLPVDADAAVVLDAAPSPWVSRTVRGGGAGAPPRQEVVLEGLESFTRYEVTVRAFNEVGAGPASLPVIATTMEGVPTEPPGSVRCTPLTSQNVRVRWEPPPKVGRRGILDGYKVFFRRKLPPGLTEAWMTPRPEMEVKKTMNLETNLFGLAKFSNYTVQVAALTGAGEGVRSEPVHCSTEEDVPGPPEQVKALAMSSDSILVTWTRPLEPNGNIVRYLVYMKPSQPDGHSSKDARREVSYASGDRSADLAFEVRRLKESERLDFWVAAYTSVGEGPPSARVTQAPESRVPARIASFSRTAAAGEGQMLTLGCRAVGVPAPARTWRGPRGLARTVAANGAQGGDGQAEDSNSRAVVLGDGSLRLGPLAPQDAGNYSCRAANVFGSDEVLYRVVVVGPPAAPALALAAASDRSLSLAWSGVESGGAGAPVTGYVLQFKRELGEWQERELDGELSSYSLTGLRCGTLYLLALTAVNSVGRGPRSPVLQAATKGAPPKAPAAEEVLSVNSSTATLFLDAWPVAGCPVLYFVVDVRPYEHAGEWTVVEHHASAQQTLAVAGLVAASWYELRVDAHSEAGSTRAQFVFATRTKAGDAVPLELMPALADSPGSLALPTPVTLLVAVVSGLVCTAAAATCAIIAFRKRRGDAKTMDELENQRNHEHHHHHNHHQHVHHGLLHHGLHHQQDLYSPSPVRKGGVTSSLTGQKGSDTSDYEICPYATFSLSNAAPGSGPGVVVPGAGPGAGPGSGSGTLTPSKSLASYSLQLHTFSQRDCYAEGPPPGARRGAHSRSRSKASLGAAATPSGPPGAGGVACRTADGGDGGATTRPTASPPDGLSLGVSRPRSLVGTPGPGPGAGGGRYESDSSSPSDKHHQQMYGYRPQHAQHAQTPKRRSSRSHDNNDSSAESTDELGHRSRRDVQGASCRSLPRRPGTGGSGSPRSRPRQHAKQSISKSRWGGGGGLDGSPQPSGSGSGGSDAGVELLADVGQGHEDGDNLSRSQLDAQERELSSLIKRRPI</sequence>
<feature type="domain" description="Ig-like" evidence="12">
    <location>
        <begin position="493"/>
        <end position="592"/>
    </location>
</feature>
<evidence type="ECO:0000256" key="4">
    <source>
        <dbReference type="ARBA" id="ARBA00022737"/>
    </source>
</evidence>
<evidence type="ECO:0000256" key="11">
    <source>
        <dbReference type="SAM" id="Phobius"/>
    </source>
</evidence>
<evidence type="ECO:0000256" key="10">
    <source>
        <dbReference type="SAM" id="MobiDB-lite"/>
    </source>
</evidence>
<dbReference type="InterPro" id="IPR007110">
    <property type="entry name" value="Ig-like_dom"/>
</dbReference>
<feature type="non-terminal residue" evidence="14">
    <location>
        <position position="1799"/>
    </location>
</feature>
<protein>
    <submittedName>
        <fullName evidence="14">Down syndrome cell adhesion molecule-like protein Dscam2</fullName>
    </submittedName>
</protein>
<reference evidence="14" key="1">
    <citation type="submission" date="2021-07" db="EMBL/GenBank/DDBJ databases">
        <authorList>
            <person name="Catto M.A."/>
            <person name="Jacobson A."/>
            <person name="Kennedy G."/>
            <person name="Labadie P."/>
            <person name="Hunt B.G."/>
            <person name="Srinivasan R."/>
        </authorList>
    </citation>
    <scope>NUCLEOTIDE SEQUENCE</scope>
    <source>
        <strain evidence="14">PL_HMW_Pooled</strain>
        <tissue evidence="14">Head</tissue>
    </source>
</reference>
<comment type="subcellular location">
    <subcellularLocation>
        <location evidence="1">Membrane</location>
        <topology evidence="1">Single-pass membrane protein</topology>
    </subcellularLocation>
</comment>
<dbReference type="InterPro" id="IPR003961">
    <property type="entry name" value="FN3_dom"/>
</dbReference>
<feature type="region of interest" description="Disordered" evidence="10">
    <location>
        <begin position="1519"/>
        <end position="1538"/>
    </location>
</feature>
<reference evidence="14" key="2">
    <citation type="journal article" date="2023" name="BMC Genomics">
        <title>Pest status, molecular evolution, and epigenetic factors derived from the genome assembly of Frankliniella fusca, a thysanopteran phytovirus vector.</title>
        <authorList>
            <person name="Catto M.A."/>
            <person name="Labadie P.E."/>
            <person name="Jacobson A.L."/>
            <person name="Kennedy G.G."/>
            <person name="Srinivasan R."/>
            <person name="Hunt B.G."/>
        </authorList>
    </citation>
    <scope>NUCLEOTIDE SEQUENCE</scope>
    <source>
        <strain evidence="14">PL_HMW_Pooled</strain>
    </source>
</reference>
<dbReference type="InterPro" id="IPR036179">
    <property type="entry name" value="Ig-like_dom_sf"/>
</dbReference>
<feature type="domain" description="Fibronectin type-III" evidence="13">
    <location>
        <begin position="727"/>
        <end position="861"/>
    </location>
</feature>
<feature type="compositionally biased region" description="Gly residues" evidence="10">
    <location>
        <begin position="1522"/>
        <end position="1532"/>
    </location>
</feature>
<keyword evidence="4" id="KW-0677">Repeat</keyword>
<feature type="domain" description="Fibronectin type-III" evidence="13">
    <location>
        <begin position="1183"/>
        <end position="1278"/>
    </location>
</feature>
<evidence type="ECO:0000256" key="3">
    <source>
        <dbReference type="ARBA" id="ARBA00022729"/>
    </source>
</evidence>
<name>A0AAE1LUQ6_9NEOP</name>
<dbReference type="InterPro" id="IPR036116">
    <property type="entry name" value="FN3_sf"/>
</dbReference>